<dbReference type="OrthoDB" id="5514733at2"/>
<keyword evidence="2" id="KW-1185">Reference proteome</keyword>
<gene>
    <name evidence="1" type="ORF">FIM25_14715</name>
</gene>
<dbReference type="EMBL" id="VDMB01000027">
    <property type="protein sequence ID" value="TYT73512.1"/>
    <property type="molecule type" value="Genomic_DNA"/>
</dbReference>
<name>A0A5S5MCS3_9BACT</name>
<reference evidence="1 2" key="1">
    <citation type="submission" date="2019-06" db="EMBL/GenBank/DDBJ databases">
        <title>Desulfobotulus mexicanus sp. nov., a novel sulfate-reducing bacterium isolated from the sediment of an alkaline crater lake in Mexico.</title>
        <authorList>
            <person name="Hirschler-Rea A."/>
        </authorList>
    </citation>
    <scope>NUCLEOTIDE SEQUENCE [LARGE SCALE GENOMIC DNA]</scope>
    <source>
        <strain evidence="1 2">PAR22N</strain>
    </source>
</reference>
<proteinExistence type="predicted"/>
<dbReference type="AlphaFoldDB" id="A0A5S5MCS3"/>
<comment type="caution">
    <text evidence="1">The sequence shown here is derived from an EMBL/GenBank/DDBJ whole genome shotgun (WGS) entry which is preliminary data.</text>
</comment>
<evidence type="ECO:0000313" key="2">
    <source>
        <dbReference type="Proteomes" id="UP000321899"/>
    </source>
</evidence>
<organism evidence="1 2">
    <name type="scientific">Desulfobotulus mexicanus</name>
    <dbReference type="NCBI Taxonomy" id="2586642"/>
    <lineage>
        <taxon>Bacteria</taxon>
        <taxon>Pseudomonadati</taxon>
        <taxon>Thermodesulfobacteriota</taxon>
        <taxon>Desulfobacteria</taxon>
        <taxon>Desulfobacterales</taxon>
        <taxon>Desulfobacteraceae</taxon>
        <taxon>Desulfobotulus</taxon>
    </lineage>
</organism>
<evidence type="ECO:0000313" key="1">
    <source>
        <dbReference type="EMBL" id="TYT73512.1"/>
    </source>
</evidence>
<dbReference type="Proteomes" id="UP000321899">
    <property type="component" value="Unassembled WGS sequence"/>
</dbReference>
<accession>A0A5S5MCS3</accession>
<protein>
    <submittedName>
        <fullName evidence="1">Uncharacterized protein</fullName>
    </submittedName>
</protein>
<dbReference type="RefSeq" id="WP_139450621.1">
    <property type="nucleotide sequence ID" value="NZ_VDMB01000027.1"/>
</dbReference>
<sequence length="102" mass="12276">MEIRMPIKSYGNYVVAIRQNNEETRERCQQLRVRKLSPEEQQKAYRDQGVSEEVMPTHQILFHDFGCKRIIEGKLTENEEDRAIFQVQDKEYVFFPFLPKRP</sequence>